<dbReference type="Pfam" id="PF25917">
    <property type="entry name" value="BSH_RND"/>
    <property type="match status" value="1"/>
</dbReference>
<dbReference type="InterPro" id="IPR058626">
    <property type="entry name" value="MdtA-like_b-barrel"/>
</dbReference>
<sequence>MRPVLFLPLTSLLLIPSCGKKQAAGPPQMPPAAVTVLPAATETVSITRELPGRLDAIRVAQVRARISGILLEKSYEEGADVNAGDLLFKIDPAPLEAAKENAAATLARAEANLAQTETQLGRYKTLVGSNAVSKQDFDNAESAVKVAAAELKAAQAALKTAELDLGYATVTSPISGRAGRAQVTEGALVGEGEATPMAIIQQLDPIYFDFTQSSADLISLRRATSNGELSKVDMSKATATLILEDGSEYPATGKILFSEASVDPSTGMVSLRAEFPNPDKLLLPGMFARARVVQAIRENVVTVPQRAVTRQQGGAGSVMVVDENNVAQARIIKTENAVGDKWVVTSGLKAGEKVIIEGLLKARPGAPVAPEPFTPKAETSQTASKESDKG</sequence>
<keyword evidence="5" id="KW-0732">Signal</keyword>
<dbReference type="InterPro" id="IPR058624">
    <property type="entry name" value="MdtA-like_HH"/>
</dbReference>
<evidence type="ECO:0000313" key="10">
    <source>
        <dbReference type="EMBL" id="MCW1885785.1"/>
    </source>
</evidence>
<comment type="similarity">
    <text evidence="2">Belongs to the membrane fusion protein (MFP) (TC 8.A.1) family.</text>
</comment>
<evidence type="ECO:0000256" key="5">
    <source>
        <dbReference type="SAM" id="SignalP"/>
    </source>
</evidence>
<dbReference type="PANTHER" id="PTHR30158:SF3">
    <property type="entry name" value="MULTIDRUG EFFLUX PUMP SUBUNIT ACRA-RELATED"/>
    <property type="match status" value="1"/>
</dbReference>
<feature type="coiled-coil region" evidence="3">
    <location>
        <begin position="99"/>
        <end position="164"/>
    </location>
</feature>
<evidence type="ECO:0000256" key="2">
    <source>
        <dbReference type="ARBA" id="ARBA00009477"/>
    </source>
</evidence>
<feature type="domain" description="Multidrug resistance protein MdtA-like C-terminal permuted SH3" evidence="9">
    <location>
        <begin position="299"/>
        <end position="359"/>
    </location>
</feature>
<dbReference type="Gene3D" id="2.40.420.20">
    <property type="match status" value="1"/>
</dbReference>
<proteinExistence type="inferred from homology"/>
<dbReference type="Gene3D" id="1.10.287.470">
    <property type="entry name" value="Helix hairpin bin"/>
    <property type="match status" value="1"/>
</dbReference>
<dbReference type="EMBL" id="JAPDDS010000007">
    <property type="protein sequence ID" value="MCW1885785.1"/>
    <property type="molecule type" value="Genomic_DNA"/>
</dbReference>
<dbReference type="Pfam" id="PF25967">
    <property type="entry name" value="RND-MFP_C"/>
    <property type="match status" value="1"/>
</dbReference>
<comment type="caution">
    <text evidence="10">The sequence shown here is derived from an EMBL/GenBank/DDBJ whole genome shotgun (WGS) entry which is preliminary data.</text>
</comment>
<evidence type="ECO:0000259" key="7">
    <source>
        <dbReference type="Pfam" id="PF25917"/>
    </source>
</evidence>
<dbReference type="InterPro" id="IPR058627">
    <property type="entry name" value="MdtA-like_C"/>
</dbReference>
<dbReference type="NCBIfam" id="TIGR01730">
    <property type="entry name" value="RND_mfp"/>
    <property type="match status" value="1"/>
</dbReference>
<feature type="chain" id="PRO_5046821521" evidence="5">
    <location>
        <begin position="24"/>
        <end position="390"/>
    </location>
</feature>
<accession>A0ABT3FQE3</accession>
<dbReference type="Gene3D" id="2.40.50.100">
    <property type="match status" value="1"/>
</dbReference>
<feature type="domain" description="Multidrug resistance protein MdtA-like beta-barrel" evidence="8">
    <location>
        <begin position="205"/>
        <end position="292"/>
    </location>
</feature>
<feature type="signal peptide" evidence="5">
    <location>
        <begin position="1"/>
        <end position="23"/>
    </location>
</feature>
<name>A0ABT3FQE3_9BACT</name>
<dbReference type="RefSeq" id="WP_264501742.1">
    <property type="nucleotide sequence ID" value="NZ_JAPDDS010000007.1"/>
</dbReference>
<keyword evidence="3" id="KW-0175">Coiled coil</keyword>
<reference evidence="10 11" key="1">
    <citation type="submission" date="2022-10" db="EMBL/GenBank/DDBJ databases">
        <title>Luteolibacter flavescens strain MCCC 1K03193, whole genome shotgun sequencing project.</title>
        <authorList>
            <person name="Zhao G."/>
            <person name="Shen L."/>
        </authorList>
    </citation>
    <scope>NUCLEOTIDE SEQUENCE [LARGE SCALE GENOMIC DNA]</scope>
    <source>
        <strain evidence="10 11">MCCC 1K03193</strain>
    </source>
</reference>
<gene>
    <name evidence="10" type="ORF">OKA04_13675</name>
</gene>
<evidence type="ECO:0000259" key="9">
    <source>
        <dbReference type="Pfam" id="PF25967"/>
    </source>
</evidence>
<dbReference type="InterPro" id="IPR058625">
    <property type="entry name" value="MdtA-like_BSH"/>
</dbReference>
<dbReference type="PANTHER" id="PTHR30158">
    <property type="entry name" value="ACRA/E-RELATED COMPONENT OF DRUG EFFLUX TRANSPORTER"/>
    <property type="match status" value="1"/>
</dbReference>
<dbReference type="Proteomes" id="UP001207930">
    <property type="component" value="Unassembled WGS sequence"/>
</dbReference>
<dbReference type="Pfam" id="PF25876">
    <property type="entry name" value="HH_MFP_RND"/>
    <property type="match status" value="1"/>
</dbReference>
<evidence type="ECO:0000256" key="1">
    <source>
        <dbReference type="ARBA" id="ARBA00004196"/>
    </source>
</evidence>
<dbReference type="Gene3D" id="2.40.30.170">
    <property type="match status" value="1"/>
</dbReference>
<dbReference type="Pfam" id="PF25944">
    <property type="entry name" value="Beta-barrel_RND"/>
    <property type="match status" value="1"/>
</dbReference>
<evidence type="ECO:0000259" key="6">
    <source>
        <dbReference type="Pfam" id="PF25876"/>
    </source>
</evidence>
<evidence type="ECO:0000313" key="11">
    <source>
        <dbReference type="Proteomes" id="UP001207930"/>
    </source>
</evidence>
<protein>
    <submittedName>
        <fullName evidence="10">Efflux RND transporter periplasmic adaptor subunit</fullName>
    </submittedName>
</protein>
<dbReference type="InterPro" id="IPR006143">
    <property type="entry name" value="RND_pump_MFP"/>
</dbReference>
<evidence type="ECO:0000256" key="3">
    <source>
        <dbReference type="SAM" id="Coils"/>
    </source>
</evidence>
<dbReference type="SUPFAM" id="SSF111369">
    <property type="entry name" value="HlyD-like secretion proteins"/>
    <property type="match status" value="1"/>
</dbReference>
<feature type="domain" description="Multidrug resistance protein MdtA-like barrel-sandwich hybrid" evidence="7">
    <location>
        <begin position="58"/>
        <end position="201"/>
    </location>
</feature>
<feature type="region of interest" description="Disordered" evidence="4">
    <location>
        <begin position="364"/>
        <end position="390"/>
    </location>
</feature>
<evidence type="ECO:0000259" key="8">
    <source>
        <dbReference type="Pfam" id="PF25944"/>
    </source>
</evidence>
<evidence type="ECO:0000256" key="4">
    <source>
        <dbReference type="SAM" id="MobiDB-lite"/>
    </source>
</evidence>
<organism evidence="10 11">
    <name type="scientific">Luteolibacter flavescens</name>
    <dbReference type="NCBI Taxonomy" id="1859460"/>
    <lineage>
        <taxon>Bacteria</taxon>
        <taxon>Pseudomonadati</taxon>
        <taxon>Verrucomicrobiota</taxon>
        <taxon>Verrucomicrobiia</taxon>
        <taxon>Verrucomicrobiales</taxon>
        <taxon>Verrucomicrobiaceae</taxon>
        <taxon>Luteolibacter</taxon>
    </lineage>
</organism>
<comment type="subcellular location">
    <subcellularLocation>
        <location evidence="1">Cell envelope</location>
    </subcellularLocation>
</comment>
<keyword evidence="11" id="KW-1185">Reference proteome</keyword>
<feature type="domain" description="Multidrug resistance protein MdtA-like alpha-helical hairpin" evidence="6">
    <location>
        <begin position="100"/>
        <end position="168"/>
    </location>
</feature>